<dbReference type="Proteomes" id="UP000065641">
    <property type="component" value="Chromosome"/>
</dbReference>
<dbReference type="Gene3D" id="3.20.20.80">
    <property type="entry name" value="Glycosidases"/>
    <property type="match status" value="1"/>
</dbReference>
<sequence length="365" mass="42638">MINPRFIALYLPQFHPTETNNQAYGENFTEWSNLKKSRKLFARHDWPTVPGELGYYDLRDPAVRQAQADLARAHGIEAFCYYHYWFGNGRMELELPFREVLQSDQPDFPFCLCWANQSWHKKFWNADGSHHGELLVEQSYPGDDDVVQHFHYCLPAFKDRRYVKVDGKPVFMIYRALEHPDARQFIQRWQQLAVENGLPGIFFIAQTERLDVEEGRLFELGVDGINTIRLFDHFKLATSRFKRTLKKLYWRLARLPRITPYAKAAPLFVTEQEYRENIYPSVIPGWDHTPRSGLGGTVLTGSTPVLFEKHVAEAVEAVAGKKPEHQLIFIKSWNEWGEGNYLEPDQRHGRAYLEALRRVAGHCKK</sequence>
<dbReference type="InterPro" id="IPR032719">
    <property type="entry name" value="WbsX"/>
</dbReference>
<dbReference type="CDD" id="cd11579">
    <property type="entry name" value="Glyco_tran_WbsX"/>
    <property type="match status" value="1"/>
</dbReference>
<keyword evidence="2" id="KW-1185">Reference proteome</keyword>
<accession>A0A0S2K9W6</accession>
<dbReference type="OrthoDB" id="9816424at2"/>
<organism evidence="1 2">
    <name type="scientific">Pseudohongiella spirulinae</name>
    <dbReference type="NCBI Taxonomy" id="1249552"/>
    <lineage>
        <taxon>Bacteria</taxon>
        <taxon>Pseudomonadati</taxon>
        <taxon>Pseudomonadota</taxon>
        <taxon>Gammaproteobacteria</taxon>
        <taxon>Pseudomonadales</taxon>
        <taxon>Pseudohongiellaceae</taxon>
        <taxon>Pseudohongiella</taxon>
    </lineage>
</organism>
<dbReference type="Pfam" id="PF14307">
    <property type="entry name" value="Glyco_tran_WbsX"/>
    <property type="match status" value="1"/>
</dbReference>
<dbReference type="PANTHER" id="PTHR41244">
    <property type="entry name" value="RHAMNAN SYNTHESIS F"/>
    <property type="match status" value="1"/>
</dbReference>
<proteinExistence type="predicted"/>
<evidence type="ECO:0000313" key="2">
    <source>
        <dbReference type="Proteomes" id="UP000065641"/>
    </source>
</evidence>
<protein>
    <submittedName>
        <fullName evidence="1">Lipopolysaccharide biosynthesis protein-like protein</fullName>
    </submittedName>
</protein>
<dbReference type="RefSeq" id="WP_058020629.1">
    <property type="nucleotide sequence ID" value="NZ_CP013189.1"/>
</dbReference>
<dbReference type="EMBL" id="CP013189">
    <property type="protein sequence ID" value="ALO45133.1"/>
    <property type="molecule type" value="Genomic_DNA"/>
</dbReference>
<dbReference type="KEGG" id="pspi:PS2015_447"/>
<evidence type="ECO:0000313" key="1">
    <source>
        <dbReference type="EMBL" id="ALO45133.1"/>
    </source>
</evidence>
<dbReference type="PATRIC" id="fig|1249552.3.peg.453"/>
<dbReference type="STRING" id="1249552.PS2015_447"/>
<dbReference type="PANTHER" id="PTHR41244:SF1">
    <property type="entry name" value="GLYCOSYLTRANSFERASE"/>
    <property type="match status" value="1"/>
</dbReference>
<name>A0A0S2K9W6_9GAMM</name>
<gene>
    <name evidence="1" type="ORF">PS2015_447</name>
</gene>
<reference evidence="1 2" key="1">
    <citation type="submission" date="2015-11" db="EMBL/GenBank/DDBJ databases">
        <authorList>
            <person name="Zhang Y."/>
            <person name="Guo Z."/>
        </authorList>
    </citation>
    <scope>NUCLEOTIDE SEQUENCE [LARGE SCALE GENOMIC DNA]</scope>
    <source>
        <strain evidence="1 2">KCTC 32221</strain>
    </source>
</reference>
<dbReference type="AlphaFoldDB" id="A0A0S2K9W6"/>